<dbReference type="Pfam" id="PF03478">
    <property type="entry name" value="Beta-prop_KIB1-4"/>
    <property type="match status" value="1"/>
</dbReference>
<evidence type="ECO:0000313" key="4">
    <source>
        <dbReference type="Proteomes" id="UP000032180"/>
    </source>
</evidence>
<feature type="domain" description="F-box" evidence="2">
    <location>
        <begin position="9"/>
        <end position="50"/>
    </location>
</feature>
<dbReference type="SUPFAM" id="SSF81383">
    <property type="entry name" value="F-box domain"/>
    <property type="match status" value="1"/>
</dbReference>
<protein>
    <recommendedName>
        <fullName evidence="2">F-box domain-containing protein</fullName>
    </recommendedName>
</protein>
<feature type="compositionally biased region" description="Acidic residues" evidence="1">
    <location>
        <begin position="239"/>
        <end position="282"/>
    </location>
</feature>
<dbReference type="PANTHER" id="PTHR33110:SF82">
    <property type="entry name" value="OS07G0500250 PROTEIN"/>
    <property type="match status" value="1"/>
</dbReference>
<dbReference type="InterPro" id="IPR005174">
    <property type="entry name" value="KIB1-4_b-propeller"/>
</dbReference>
<feature type="region of interest" description="Disordered" evidence="1">
    <location>
        <begin position="228"/>
        <end position="302"/>
    </location>
</feature>
<reference evidence="4" key="2">
    <citation type="submission" date="2013-12" db="EMBL/GenBank/DDBJ databases">
        <authorList>
            <person name="Yu Y."/>
            <person name="Lee S."/>
            <person name="de Baynast K."/>
            <person name="Wissotski M."/>
            <person name="Liu L."/>
            <person name="Talag J."/>
            <person name="Goicoechea J."/>
            <person name="Angelova A."/>
            <person name="Jetty R."/>
            <person name="Kudrna D."/>
            <person name="Golser W."/>
            <person name="Rivera L."/>
            <person name="Zhang J."/>
            <person name="Wing R."/>
        </authorList>
    </citation>
    <scope>NUCLEOTIDE SEQUENCE</scope>
</reference>
<dbReference type="SMART" id="SM00256">
    <property type="entry name" value="FBOX"/>
    <property type="match status" value="1"/>
</dbReference>
<dbReference type="eggNOG" id="ENOG502SBMB">
    <property type="taxonomic scope" value="Eukaryota"/>
</dbReference>
<dbReference type="PANTHER" id="PTHR33110">
    <property type="entry name" value="F-BOX/KELCH-REPEAT PROTEIN-RELATED"/>
    <property type="match status" value="1"/>
</dbReference>
<sequence length="410" mass="45304">MASSTWSDLPSDLLGLVIARLPFPADRARLRSVCRAWHSAVRLHVAAAPQLPWIVLSDGNFVTVSNDGGLHHMTFPNSNTTFVVGSTDGWLALHRTDVDATGTKTHKFFLHNPFTGATSPRWRQSSTTTVIVRSSGPDGGGHLIAVMTNSWKCPIILCLPGKGAWTPEQLTMPFIRVIDIVFFGDKLYLITETNDLFAVEIVDDEVGRPTVTNIERIIKHPRNTDNNSNVDARFRWSDTEEEDDDNVIDDEELDNDGDDYYDEASSEDSDSESEDDDVDAIDNDAAGSSSNSDMESAGYSDDDEQLNVVYDEELDWSCSKYEILEDYDSRITTWNLLEASGKLLMVRREWIVAAFTPTGHTRSVDADMDAGKWIPVTGGLGGQAIFLSQVFSKSVHAPAHGEVEEDVIPT</sequence>
<evidence type="ECO:0000256" key="1">
    <source>
        <dbReference type="SAM" id="MobiDB-lite"/>
    </source>
</evidence>
<dbReference type="Pfam" id="PF00646">
    <property type="entry name" value="F-box"/>
    <property type="match status" value="1"/>
</dbReference>
<keyword evidence="4" id="KW-1185">Reference proteome</keyword>
<dbReference type="SUPFAM" id="SSF82171">
    <property type="entry name" value="DPP6 N-terminal domain-like"/>
    <property type="match status" value="1"/>
</dbReference>
<evidence type="ECO:0000313" key="3">
    <source>
        <dbReference type="EnsemblPlants" id="LPERR07G12770.1"/>
    </source>
</evidence>
<dbReference type="HOGENOM" id="CLU_019286_2_1_1"/>
<reference evidence="3 4" key="1">
    <citation type="submission" date="2012-08" db="EMBL/GenBank/DDBJ databases">
        <title>Oryza genome evolution.</title>
        <authorList>
            <person name="Wing R.A."/>
        </authorList>
    </citation>
    <scope>NUCLEOTIDE SEQUENCE</scope>
</reference>
<dbReference type="AlphaFoldDB" id="A0A0D9WZ42"/>
<dbReference type="Gramene" id="LPERR07G12770.1">
    <property type="protein sequence ID" value="LPERR07G12770.1"/>
    <property type="gene ID" value="LPERR07G12770"/>
</dbReference>
<proteinExistence type="predicted"/>
<reference evidence="3" key="3">
    <citation type="submission" date="2015-04" db="UniProtKB">
        <authorList>
            <consortium name="EnsemblPlants"/>
        </authorList>
    </citation>
    <scope>IDENTIFICATION</scope>
</reference>
<feature type="compositionally biased region" description="Low complexity" evidence="1">
    <location>
        <begin position="283"/>
        <end position="293"/>
    </location>
</feature>
<name>A0A0D9WZ42_9ORYZ</name>
<dbReference type="InterPro" id="IPR001810">
    <property type="entry name" value="F-box_dom"/>
</dbReference>
<dbReference type="Proteomes" id="UP000032180">
    <property type="component" value="Chromosome 7"/>
</dbReference>
<dbReference type="EnsemblPlants" id="LPERR07G12770.1">
    <property type="protein sequence ID" value="LPERR07G12770.1"/>
    <property type="gene ID" value="LPERR07G12770"/>
</dbReference>
<accession>A0A0D9WZ42</accession>
<organism evidence="3 4">
    <name type="scientific">Leersia perrieri</name>
    <dbReference type="NCBI Taxonomy" id="77586"/>
    <lineage>
        <taxon>Eukaryota</taxon>
        <taxon>Viridiplantae</taxon>
        <taxon>Streptophyta</taxon>
        <taxon>Embryophyta</taxon>
        <taxon>Tracheophyta</taxon>
        <taxon>Spermatophyta</taxon>
        <taxon>Magnoliopsida</taxon>
        <taxon>Liliopsida</taxon>
        <taxon>Poales</taxon>
        <taxon>Poaceae</taxon>
        <taxon>BOP clade</taxon>
        <taxon>Oryzoideae</taxon>
        <taxon>Oryzeae</taxon>
        <taxon>Oryzinae</taxon>
        <taxon>Leersia</taxon>
    </lineage>
</organism>
<dbReference type="Gene3D" id="1.20.1280.50">
    <property type="match status" value="1"/>
</dbReference>
<dbReference type="InterPro" id="IPR036047">
    <property type="entry name" value="F-box-like_dom_sf"/>
</dbReference>
<evidence type="ECO:0000259" key="2">
    <source>
        <dbReference type="SMART" id="SM00256"/>
    </source>
</evidence>